<dbReference type="OrthoDB" id="543156at2759"/>
<dbReference type="PANTHER" id="PTHR48094:SF12">
    <property type="entry name" value="PARKINSON DISEASE PROTEIN 7 HOMOLOG"/>
    <property type="match status" value="1"/>
</dbReference>
<feature type="domain" description="DJ-1/PfpI" evidence="2">
    <location>
        <begin position="68"/>
        <end position="234"/>
    </location>
</feature>
<dbReference type="NCBIfam" id="TIGR01383">
    <property type="entry name" value="not_thiJ"/>
    <property type="match status" value="1"/>
</dbReference>
<keyword evidence="4" id="KW-1185">Reference proteome</keyword>
<dbReference type="SUPFAM" id="SSF52317">
    <property type="entry name" value="Class I glutamine amidotransferase-like"/>
    <property type="match status" value="1"/>
</dbReference>
<dbReference type="CDD" id="cd03135">
    <property type="entry name" value="GATase1_DJ-1"/>
    <property type="match status" value="1"/>
</dbReference>
<proteinExistence type="predicted"/>
<dbReference type="Gene3D" id="3.40.50.880">
    <property type="match status" value="1"/>
</dbReference>
<dbReference type="InterPro" id="IPR002818">
    <property type="entry name" value="DJ-1/PfpI"/>
</dbReference>
<reference evidence="3" key="2">
    <citation type="submission" date="2022-01" db="EMBL/GenBank/DDBJ databases">
        <authorList>
            <person name="Hirooka S."/>
            <person name="Miyagishima S.Y."/>
        </authorList>
    </citation>
    <scope>NUCLEOTIDE SEQUENCE</scope>
    <source>
        <strain evidence="3">NBRC 102759</strain>
    </source>
</reference>
<organism evidence="3 4">
    <name type="scientific">Galdieria partita</name>
    <dbReference type="NCBI Taxonomy" id="83374"/>
    <lineage>
        <taxon>Eukaryota</taxon>
        <taxon>Rhodophyta</taxon>
        <taxon>Bangiophyceae</taxon>
        <taxon>Galdieriales</taxon>
        <taxon>Galdieriaceae</taxon>
        <taxon>Galdieria</taxon>
    </lineage>
</organism>
<protein>
    <recommendedName>
        <fullName evidence="2">DJ-1/PfpI domain-containing protein</fullName>
    </recommendedName>
</protein>
<comment type="caution">
    <text evidence="3">The sequence shown here is derived from an EMBL/GenBank/DDBJ whole genome shotgun (WGS) entry which is preliminary data.</text>
</comment>
<name>A0A9C7PTU0_9RHOD</name>
<accession>A0A9C7PTU0</accession>
<dbReference type="InterPro" id="IPR029062">
    <property type="entry name" value="Class_I_gatase-like"/>
</dbReference>
<dbReference type="InterPro" id="IPR050325">
    <property type="entry name" value="Prot/Nucl_acid_deglycase"/>
</dbReference>
<keyword evidence="1" id="KW-0677">Repeat</keyword>
<dbReference type="InterPro" id="IPR006287">
    <property type="entry name" value="DJ-1"/>
</dbReference>
<reference evidence="3" key="1">
    <citation type="journal article" date="2022" name="Proc. Natl. Acad. Sci. U.S.A.">
        <title>Life cycle and functional genomics of the unicellular red alga Galdieria for elucidating algal and plant evolution and industrial use.</title>
        <authorList>
            <person name="Hirooka S."/>
            <person name="Itabashi T."/>
            <person name="Ichinose T.M."/>
            <person name="Onuma R."/>
            <person name="Fujiwara T."/>
            <person name="Yamashita S."/>
            <person name="Jong L.W."/>
            <person name="Tomita R."/>
            <person name="Iwane A.H."/>
            <person name="Miyagishima S.Y."/>
        </authorList>
    </citation>
    <scope>NUCLEOTIDE SEQUENCE</scope>
    <source>
        <strain evidence="3">NBRC 102759</strain>
    </source>
</reference>
<sequence length="278" mass="30160">MMETFVTCPTLYKKGNISQHTKNVSKTCVLLDFYKSFLSQRYSGRVLVGVPRRGIARTKRTFVCSLRTVLLPVANGTEEIEAVTIADTLVRAGAQVTVASVEDELQITASRGVKIVADKFISDCSSEQYDLIAIPGGAKGAEKLGGCRELISLLRQQQRSGKLIGAICAAPALVLAENGFLEDNIRATCYPADQFLSKLKNPVDDEDSPVVVDGQFITSQGPGTALHFSLTLVERLYGRQKAEELAALMLLTPEDVLFGSVENNNNLKAVDVQEEAAF</sequence>
<dbReference type="AlphaFoldDB" id="A0A9C7PTU0"/>
<gene>
    <name evidence="3" type="ORF">GpartN1_g2474.t1</name>
</gene>
<dbReference type="PANTHER" id="PTHR48094">
    <property type="entry name" value="PROTEIN/NUCLEIC ACID DEGLYCASE DJ-1-RELATED"/>
    <property type="match status" value="1"/>
</dbReference>
<evidence type="ECO:0000259" key="2">
    <source>
        <dbReference type="Pfam" id="PF01965"/>
    </source>
</evidence>
<dbReference type="Pfam" id="PF01965">
    <property type="entry name" value="DJ-1_PfpI"/>
    <property type="match status" value="1"/>
</dbReference>
<dbReference type="Proteomes" id="UP001061958">
    <property type="component" value="Unassembled WGS sequence"/>
</dbReference>
<evidence type="ECO:0000256" key="1">
    <source>
        <dbReference type="ARBA" id="ARBA00022737"/>
    </source>
</evidence>
<dbReference type="EMBL" id="BQMJ01000017">
    <property type="protein sequence ID" value="GJQ10683.1"/>
    <property type="molecule type" value="Genomic_DNA"/>
</dbReference>
<dbReference type="GO" id="GO:1903189">
    <property type="term" value="P:glyoxal metabolic process"/>
    <property type="evidence" value="ECO:0007669"/>
    <property type="project" value="TreeGrafter"/>
</dbReference>
<dbReference type="FunFam" id="3.40.50.880:FF:000015">
    <property type="entry name" value="Protein DJ-1 homolog C"/>
    <property type="match status" value="1"/>
</dbReference>
<dbReference type="GO" id="GO:0005737">
    <property type="term" value="C:cytoplasm"/>
    <property type="evidence" value="ECO:0007669"/>
    <property type="project" value="TreeGrafter"/>
</dbReference>
<evidence type="ECO:0000313" key="3">
    <source>
        <dbReference type="EMBL" id="GJQ10683.1"/>
    </source>
</evidence>
<evidence type="ECO:0000313" key="4">
    <source>
        <dbReference type="Proteomes" id="UP001061958"/>
    </source>
</evidence>